<name>A0A8S9RAS9_BRACR</name>
<gene>
    <name evidence="1" type="ORF">F2Q69_00060559</name>
</gene>
<dbReference type="AlphaFoldDB" id="A0A8S9RAS9"/>
<evidence type="ECO:0000313" key="2">
    <source>
        <dbReference type="Proteomes" id="UP000712600"/>
    </source>
</evidence>
<protein>
    <submittedName>
        <fullName evidence="1">Uncharacterized protein</fullName>
    </submittedName>
</protein>
<dbReference type="Proteomes" id="UP000712600">
    <property type="component" value="Unassembled WGS sequence"/>
</dbReference>
<dbReference type="EMBL" id="QGKX02000095">
    <property type="protein sequence ID" value="KAF3569855.1"/>
    <property type="molecule type" value="Genomic_DNA"/>
</dbReference>
<organism evidence="1 2">
    <name type="scientific">Brassica cretica</name>
    <name type="common">Mustard</name>
    <dbReference type="NCBI Taxonomy" id="69181"/>
    <lineage>
        <taxon>Eukaryota</taxon>
        <taxon>Viridiplantae</taxon>
        <taxon>Streptophyta</taxon>
        <taxon>Embryophyta</taxon>
        <taxon>Tracheophyta</taxon>
        <taxon>Spermatophyta</taxon>
        <taxon>Magnoliopsida</taxon>
        <taxon>eudicotyledons</taxon>
        <taxon>Gunneridae</taxon>
        <taxon>Pentapetalae</taxon>
        <taxon>rosids</taxon>
        <taxon>malvids</taxon>
        <taxon>Brassicales</taxon>
        <taxon>Brassicaceae</taxon>
        <taxon>Brassiceae</taxon>
        <taxon>Brassica</taxon>
    </lineage>
</organism>
<evidence type="ECO:0000313" key="1">
    <source>
        <dbReference type="EMBL" id="KAF3569855.1"/>
    </source>
</evidence>
<accession>A0A8S9RAS9</accession>
<comment type="caution">
    <text evidence="1">The sequence shown here is derived from an EMBL/GenBank/DDBJ whole genome shotgun (WGS) entry which is preliminary data.</text>
</comment>
<sequence>MFVVPGTLSASSGFFSICCETKTTRRLVLSGGESSRLWLFQALLGATLVFPASSSRHQFEDFISLTAASLLESSSRALSTARDVTDWSSVAVSLLCSATIPVPVKGCLTRHWFCGSSSELRFGREAVSSAVWCCVQVSFGGISKALLLRKRHEKSRHPRQGEPHIFVIIVNG</sequence>
<reference evidence="1" key="1">
    <citation type="submission" date="2019-12" db="EMBL/GenBank/DDBJ databases">
        <title>Genome sequencing and annotation of Brassica cretica.</title>
        <authorList>
            <person name="Studholme D.J."/>
            <person name="Sarris P."/>
        </authorList>
    </citation>
    <scope>NUCLEOTIDE SEQUENCE</scope>
    <source>
        <strain evidence="1">PFS-109/04</strain>
        <tissue evidence="1">Leaf</tissue>
    </source>
</reference>
<proteinExistence type="predicted"/>